<keyword evidence="14" id="KW-1185">Reference proteome</keyword>
<dbReference type="Pfam" id="PF08263">
    <property type="entry name" value="LRRNT_2"/>
    <property type="match status" value="1"/>
</dbReference>
<dbReference type="FunFam" id="3.30.200.20:FF:000433">
    <property type="entry name" value="Predicted protein"/>
    <property type="match status" value="1"/>
</dbReference>
<dbReference type="EMBL" id="KZ305027">
    <property type="protein sequence ID" value="PIA52667.1"/>
    <property type="molecule type" value="Genomic_DNA"/>
</dbReference>
<dbReference type="SUPFAM" id="SSF52058">
    <property type="entry name" value="L domain-like"/>
    <property type="match status" value="1"/>
</dbReference>
<dbReference type="GO" id="GO:0005886">
    <property type="term" value="C:plasma membrane"/>
    <property type="evidence" value="ECO:0007669"/>
    <property type="project" value="UniProtKB-SubCell"/>
</dbReference>
<evidence type="ECO:0000256" key="8">
    <source>
        <dbReference type="ARBA" id="ARBA00023170"/>
    </source>
</evidence>
<evidence type="ECO:0000256" key="1">
    <source>
        <dbReference type="ARBA" id="ARBA00004162"/>
    </source>
</evidence>
<dbReference type="FunFam" id="3.80.10.10:FF:000383">
    <property type="entry name" value="Leucine-rich repeat receptor protein kinase EMS1"/>
    <property type="match status" value="1"/>
</dbReference>
<evidence type="ECO:0000256" key="10">
    <source>
        <dbReference type="SAM" id="MobiDB-lite"/>
    </source>
</evidence>
<dbReference type="InterPro" id="IPR001245">
    <property type="entry name" value="Ser-Thr/Tyr_kinase_cat_dom"/>
</dbReference>
<dbReference type="Pfam" id="PF07714">
    <property type="entry name" value="PK_Tyr_Ser-Thr"/>
    <property type="match status" value="1"/>
</dbReference>
<dbReference type="SMART" id="SM00369">
    <property type="entry name" value="LRR_TYP"/>
    <property type="match status" value="6"/>
</dbReference>
<dbReference type="PROSITE" id="PS50011">
    <property type="entry name" value="PROTEIN_KINASE_DOM"/>
    <property type="match status" value="1"/>
</dbReference>
<reference evidence="13 14" key="1">
    <citation type="submission" date="2017-09" db="EMBL/GenBank/DDBJ databases">
        <title>WGS assembly of Aquilegia coerulea Goldsmith.</title>
        <authorList>
            <person name="Hodges S."/>
            <person name="Kramer E."/>
            <person name="Nordborg M."/>
            <person name="Tomkins J."/>
            <person name="Borevitz J."/>
            <person name="Derieg N."/>
            <person name="Yan J."/>
            <person name="Mihaltcheva S."/>
            <person name="Hayes R.D."/>
            <person name="Rokhsar D."/>
        </authorList>
    </citation>
    <scope>NUCLEOTIDE SEQUENCE [LARGE SCALE GENOMIC DNA]</scope>
    <source>
        <strain evidence="14">cv. Goldsmith</strain>
    </source>
</reference>
<dbReference type="AlphaFoldDB" id="A0A2G5EAR5"/>
<proteinExistence type="predicted"/>
<evidence type="ECO:0000256" key="3">
    <source>
        <dbReference type="ARBA" id="ARBA00022692"/>
    </source>
</evidence>
<dbReference type="InterPro" id="IPR001611">
    <property type="entry name" value="Leu-rich_rpt"/>
</dbReference>
<dbReference type="InterPro" id="IPR011009">
    <property type="entry name" value="Kinase-like_dom_sf"/>
</dbReference>
<dbReference type="PRINTS" id="PR00019">
    <property type="entry name" value="LEURICHRPT"/>
</dbReference>
<protein>
    <recommendedName>
        <fullName evidence="12">Protein kinase domain-containing protein</fullName>
    </recommendedName>
</protein>
<keyword evidence="6 11" id="KW-1133">Transmembrane helix</keyword>
<keyword evidence="3 11" id="KW-0812">Transmembrane</keyword>
<evidence type="ECO:0000256" key="9">
    <source>
        <dbReference type="ARBA" id="ARBA00023180"/>
    </source>
</evidence>
<evidence type="ECO:0000256" key="2">
    <source>
        <dbReference type="ARBA" id="ARBA00022614"/>
    </source>
</evidence>
<evidence type="ECO:0000313" key="13">
    <source>
        <dbReference type="EMBL" id="PIA52667.1"/>
    </source>
</evidence>
<feature type="compositionally biased region" description="Low complexity" evidence="10">
    <location>
        <begin position="869"/>
        <end position="878"/>
    </location>
</feature>
<organism evidence="13 14">
    <name type="scientific">Aquilegia coerulea</name>
    <name type="common">Rocky mountain columbine</name>
    <dbReference type="NCBI Taxonomy" id="218851"/>
    <lineage>
        <taxon>Eukaryota</taxon>
        <taxon>Viridiplantae</taxon>
        <taxon>Streptophyta</taxon>
        <taxon>Embryophyta</taxon>
        <taxon>Tracheophyta</taxon>
        <taxon>Spermatophyta</taxon>
        <taxon>Magnoliopsida</taxon>
        <taxon>Ranunculales</taxon>
        <taxon>Ranunculaceae</taxon>
        <taxon>Thalictroideae</taxon>
        <taxon>Aquilegia</taxon>
    </lineage>
</organism>
<dbReference type="Gene3D" id="3.80.10.10">
    <property type="entry name" value="Ribonuclease Inhibitor"/>
    <property type="match status" value="3"/>
</dbReference>
<evidence type="ECO:0000256" key="7">
    <source>
        <dbReference type="ARBA" id="ARBA00023136"/>
    </source>
</evidence>
<dbReference type="InterPro" id="IPR000719">
    <property type="entry name" value="Prot_kinase_dom"/>
</dbReference>
<dbReference type="InterPro" id="IPR013210">
    <property type="entry name" value="LRR_N_plant-typ"/>
</dbReference>
<keyword evidence="8" id="KW-0675">Receptor</keyword>
<feature type="transmembrane region" description="Helical" evidence="11">
    <location>
        <begin position="460"/>
        <end position="485"/>
    </location>
</feature>
<keyword evidence="7 11" id="KW-0472">Membrane</keyword>
<keyword evidence="4" id="KW-0732">Signal</keyword>
<evidence type="ECO:0000259" key="12">
    <source>
        <dbReference type="PROSITE" id="PS50011"/>
    </source>
</evidence>
<evidence type="ECO:0000256" key="6">
    <source>
        <dbReference type="ARBA" id="ARBA00022989"/>
    </source>
</evidence>
<evidence type="ECO:0000256" key="5">
    <source>
        <dbReference type="ARBA" id="ARBA00022737"/>
    </source>
</evidence>
<dbReference type="FunFam" id="3.80.10.10:FF:000561">
    <property type="entry name" value="Probable LRR receptor-like serine/threonine-protein kinase At2g16250"/>
    <property type="match status" value="1"/>
</dbReference>
<dbReference type="GO" id="GO:0005524">
    <property type="term" value="F:ATP binding"/>
    <property type="evidence" value="ECO:0007669"/>
    <property type="project" value="InterPro"/>
</dbReference>
<dbReference type="GO" id="GO:0004674">
    <property type="term" value="F:protein serine/threonine kinase activity"/>
    <property type="evidence" value="ECO:0007669"/>
    <property type="project" value="UniProtKB-EC"/>
</dbReference>
<accession>A0A2G5EAR5</accession>
<evidence type="ECO:0000313" key="14">
    <source>
        <dbReference type="Proteomes" id="UP000230069"/>
    </source>
</evidence>
<keyword evidence="9" id="KW-0325">Glycoprotein</keyword>
<evidence type="ECO:0000256" key="4">
    <source>
        <dbReference type="ARBA" id="ARBA00022729"/>
    </source>
</evidence>
<dbReference type="PANTHER" id="PTHR27000">
    <property type="entry name" value="LEUCINE-RICH REPEAT RECEPTOR-LIKE PROTEIN KINASE FAMILY PROTEIN-RELATED"/>
    <property type="match status" value="1"/>
</dbReference>
<dbReference type="SUPFAM" id="SSF56112">
    <property type="entry name" value="Protein kinase-like (PK-like)"/>
    <property type="match status" value="1"/>
</dbReference>
<dbReference type="InterPro" id="IPR032675">
    <property type="entry name" value="LRR_dom_sf"/>
</dbReference>
<keyword evidence="2" id="KW-0433">Leucine-rich repeat</keyword>
<dbReference type="PROSITE" id="PS51450">
    <property type="entry name" value="LRR"/>
    <property type="match status" value="1"/>
</dbReference>
<feature type="region of interest" description="Disordered" evidence="10">
    <location>
        <begin position="862"/>
        <end position="915"/>
    </location>
</feature>
<dbReference type="InParanoid" id="A0A2G5EAR5"/>
<dbReference type="InterPro" id="IPR003591">
    <property type="entry name" value="Leu-rich_rpt_typical-subtyp"/>
</dbReference>
<dbReference type="FunFam" id="1.10.510.10:FF:000448">
    <property type="entry name" value="Putative LRR receptor-like serine/threonine-protein kinase"/>
    <property type="match status" value="1"/>
</dbReference>
<name>A0A2G5EAR5_AQUCA</name>
<feature type="domain" description="Protein kinase" evidence="12">
    <location>
        <begin position="537"/>
        <end position="822"/>
    </location>
</feature>
<dbReference type="STRING" id="218851.A0A2G5EAR5"/>
<sequence>MKIVDIIMMGEDQGRKRVKLFIIGFLIFLLFFKCSSTFGQQLVPLSSDLERQALLDLRSSLGIRARDWPRKADPCLVWIGVQCQQNGRVIGINVSGFRRTRVGRQNPQFVVDSLLNFTLLVSFNASGFLLPGSIPEWFGQRMLSLQVLDLRSCSVFGSIPSSLGNLPSLTVLYLSSNSLTGTIPSSLGQLLRLSELDLSQNSFTGTIPLSFSSLLNLTVLDLSSNFLSGSIPSGIGNLTNLQNLNLSNNSLSASIPAELGELSALVDLDLGLNSLSGSLPVGLQGLRSLQKLVIGNNSLTDVLPENLFSNLTKLQSVDLSHNSLSGALPVLLWSMPQLSFLDVSYNNFTSVLPNSNSPSNATFTTFNLSHNNFFGNLTSQLSGFNFIDLSDNYFEGKVVDNIRGNASLSTNCLQNLSNQRSLMDCTLFYSQRGLIFDNFGNPRNTTPPGPKPHKKSNRRLAFILAGVFGGLGFIVLLVLFLVCCLRRRERGDADQRGRSVGPVPEGGSPPPPALSINFSNLGEAFTYEQLMLATSKFSDSNLIKHGHSGDLFRGVLESGSPIVIKRVDVRSLKKESYMVELELFSRGMHPRFVPLLGYCLEHEDEKLVVYKYMPNGDLSNSLYKKSEHEDDSLQSLDWITRLKIAIGAAEGLSYLHHECSPPLVHRDVQASSILLDDKFEVRLGSLSEVCKQEGDTHQNVITRLLRLPQTSEQGSSGSTSATCAYDVYCFGKVLLELVTGKLGMSASDDATTNEWLEQTLPHINIYERELVTKIVDPSLIVDEDLLEEVWAMAVVAKSCLNPKPSKRPLMRYILKALENPLKVVREENSGSARLRTTSSRGSWNAAVFGSWRHSSSEIVGIPGPSIKEGSSSLKQSGAGSQGSGACGGDLSSSNKKLSRDVFPEPASDVDIERPE</sequence>
<dbReference type="Pfam" id="PF23598">
    <property type="entry name" value="LRR_14"/>
    <property type="match status" value="1"/>
</dbReference>
<keyword evidence="5" id="KW-0677">Repeat</keyword>
<dbReference type="InterPro" id="IPR055414">
    <property type="entry name" value="LRR_R13L4/SHOC2-like"/>
</dbReference>
<dbReference type="Proteomes" id="UP000230069">
    <property type="component" value="Unassembled WGS sequence"/>
</dbReference>
<comment type="subcellular location">
    <subcellularLocation>
        <location evidence="1">Cell membrane</location>
        <topology evidence="1">Single-pass membrane protein</topology>
    </subcellularLocation>
</comment>
<dbReference type="Gene3D" id="3.30.200.20">
    <property type="entry name" value="Phosphorylase Kinase, domain 1"/>
    <property type="match status" value="1"/>
</dbReference>
<dbReference type="Gene3D" id="1.10.510.10">
    <property type="entry name" value="Transferase(Phosphotransferase) domain 1"/>
    <property type="match status" value="1"/>
</dbReference>
<dbReference type="FunCoup" id="A0A2G5EAR5">
    <property type="interactions" value="1886"/>
</dbReference>
<gene>
    <name evidence="13" type="ORF">AQUCO_01000498v1</name>
</gene>
<dbReference type="PANTHER" id="PTHR27000:SF775">
    <property type="entry name" value="PLANT INTRACELLULAR RAS-GROUP-RELATED LRR PROTEIN 3"/>
    <property type="match status" value="1"/>
</dbReference>
<evidence type="ECO:0000256" key="11">
    <source>
        <dbReference type="SAM" id="Phobius"/>
    </source>
</evidence>
<dbReference type="OrthoDB" id="676979at2759"/>